<gene>
    <name evidence="8" type="primary">LOC107012852</name>
</gene>
<dbReference type="InterPro" id="IPR036879">
    <property type="entry name" value="TF_MADSbox_sf"/>
</dbReference>
<evidence type="ECO:0000256" key="4">
    <source>
        <dbReference type="ARBA" id="ARBA00023163"/>
    </source>
</evidence>
<dbReference type="PROSITE" id="PS50066">
    <property type="entry name" value="MADS_BOX_2"/>
    <property type="match status" value="1"/>
</dbReference>
<feature type="domain" description="MADS-box" evidence="6">
    <location>
        <begin position="7"/>
        <end position="67"/>
    </location>
</feature>
<keyword evidence="7" id="KW-1185">Reference proteome</keyword>
<keyword evidence="3" id="KW-0238">DNA-binding</keyword>
<dbReference type="SMART" id="SM00432">
    <property type="entry name" value="MADS"/>
    <property type="match status" value="1"/>
</dbReference>
<reference evidence="8" key="2">
    <citation type="submission" date="2025-08" db="UniProtKB">
        <authorList>
            <consortium name="RefSeq"/>
        </authorList>
    </citation>
    <scope>IDENTIFICATION</scope>
</reference>
<organism evidence="7 8">
    <name type="scientific">Solanum pennellii</name>
    <name type="common">Tomato</name>
    <name type="synonym">Lycopersicon pennellii</name>
    <dbReference type="NCBI Taxonomy" id="28526"/>
    <lineage>
        <taxon>Eukaryota</taxon>
        <taxon>Viridiplantae</taxon>
        <taxon>Streptophyta</taxon>
        <taxon>Embryophyta</taxon>
        <taxon>Tracheophyta</taxon>
        <taxon>Spermatophyta</taxon>
        <taxon>Magnoliopsida</taxon>
        <taxon>eudicotyledons</taxon>
        <taxon>Gunneridae</taxon>
        <taxon>Pentapetalae</taxon>
        <taxon>asterids</taxon>
        <taxon>lamiids</taxon>
        <taxon>Solanales</taxon>
        <taxon>Solanaceae</taxon>
        <taxon>Solanoideae</taxon>
        <taxon>Solaneae</taxon>
        <taxon>Solanum</taxon>
        <taxon>Solanum subgen. Lycopersicon</taxon>
    </lineage>
</organism>
<evidence type="ECO:0000259" key="6">
    <source>
        <dbReference type="PROSITE" id="PS50066"/>
    </source>
</evidence>
<comment type="subcellular location">
    <subcellularLocation>
        <location evidence="1">Nucleus</location>
    </subcellularLocation>
</comment>
<evidence type="ECO:0000256" key="3">
    <source>
        <dbReference type="ARBA" id="ARBA00023125"/>
    </source>
</evidence>
<reference evidence="7" key="1">
    <citation type="journal article" date="2014" name="Nat. Genet.">
        <title>The genome of the stress-tolerant wild tomato species Solanum pennellii.</title>
        <authorList>
            <person name="Bolger A."/>
            <person name="Scossa F."/>
            <person name="Bolger M.E."/>
            <person name="Lanz C."/>
            <person name="Maumus F."/>
            <person name="Tohge T."/>
            <person name="Quesneville H."/>
            <person name="Alseekh S."/>
            <person name="Sorensen I."/>
            <person name="Lichtenstein G."/>
            <person name="Fich E.A."/>
            <person name="Conte M."/>
            <person name="Keller H."/>
            <person name="Schneeberger K."/>
            <person name="Schwacke R."/>
            <person name="Ofner I."/>
            <person name="Vrebalov J."/>
            <person name="Xu Y."/>
            <person name="Osorio S."/>
            <person name="Aflitos S.A."/>
            <person name="Schijlen E."/>
            <person name="Jimenez-Gomez J.M."/>
            <person name="Ryngajllo M."/>
            <person name="Kimura S."/>
            <person name="Kumar R."/>
            <person name="Koenig D."/>
            <person name="Headland L.R."/>
            <person name="Maloof J.N."/>
            <person name="Sinha N."/>
            <person name="van Ham R.C."/>
            <person name="Lankhorst R.K."/>
            <person name="Mao L."/>
            <person name="Vogel A."/>
            <person name="Arsova B."/>
            <person name="Panstruga R."/>
            <person name="Fei Z."/>
            <person name="Rose J.K."/>
            <person name="Zamir D."/>
            <person name="Carrari F."/>
            <person name="Giovannoni J.J."/>
            <person name="Weigel D."/>
            <person name="Usadel B."/>
            <person name="Fernie A.R."/>
        </authorList>
    </citation>
    <scope>NUCLEOTIDE SEQUENCE [LARGE SCALE GENOMIC DNA]</scope>
    <source>
        <strain evidence="7">cv. LA0716</strain>
    </source>
</reference>
<evidence type="ECO:0000313" key="8">
    <source>
        <dbReference type="RefSeq" id="XP_027771453.1"/>
    </source>
</evidence>
<accession>A0ABM1V6T5</accession>
<evidence type="ECO:0000313" key="7">
    <source>
        <dbReference type="Proteomes" id="UP000694930"/>
    </source>
</evidence>
<dbReference type="PANTHER" id="PTHR11945">
    <property type="entry name" value="MADS BOX PROTEIN"/>
    <property type="match status" value="1"/>
</dbReference>
<name>A0ABM1V6T5_SOLPN</name>
<dbReference type="PANTHER" id="PTHR11945:SF535">
    <property type="entry name" value="AGAMOUS-LIKE MADS-BOX PROTEIN AGL29"/>
    <property type="match status" value="1"/>
</dbReference>
<dbReference type="PRINTS" id="PR00404">
    <property type="entry name" value="MADSDOMAIN"/>
</dbReference>
<keyword evidence="2" id="KW-0805">Transcription regulation</keyword>
<keyword evidence="5" id="KW-0539">Nucleus</keyword>
<dbReference type="GeneID" id="107012852"/>
<sequence length="202" mass="22928">MENETKKGKQKIEMKLIESEKARTVSFSKRKRTLFQDVDKFAAQTGADVGVMLFSPSGKPYSHGSTSIEEIIDQYLKVKLEDHQRDHAEGKMNGFEVLGALHKELQAWNEKEKNRKLMYKIMHSGSEAPPDKHMEEQKLALKLRVEKIKKETQDAILAEHLKFDLNVAPEPEEDETIMATAVVAALNPAAAISGFFEHHEQN</sequence>
<dbReference type="Proteomes" id="UP000694930">
    <property type="component" value="Chromosome 3"/>
</dbReference>
<dbReference type="Gene3D" id="3.40.1810.10">
    <property type="entry name" value="Transcription factor, MADS-box"/>
    <property type="match status" value="1"/>
</dbReference>
<keyword evidence="4" id="KW-0804">Transcription</keyword>
<dbReference type="Pfam" id="PF00319">
    <property type="entry name" value="SRF-TF"/>
    <property type="match status" value="1"/>
</dbReference>
<protein>
    <submittedName>
        <fullName evidence="8">MADS-box transcription factor 23-like</fullName>
    </submittedName>
</protein>
<evidence type="ECO:0000256" key="1">
    <source>
        <dbReference type="ARBA" id="ARBA00004123"/>
    </source>
</evidence>
<dbReference type="RefSeq" id="XP_027771453.1">
    <property type="nucleotide sequence ID" value="XM_027915652.1"/>
</dbReference>
<dbReference type="InterPro" id="IPR002100">
    <property type="entry name" value="TF_MADSbox"/>
</dbReference>
<evidence type="ECO:0000256" key="5">
    <source>
        <dbReference type="ARBA" id="ARBA00023242"/>
    </source>
</evidence>
<dbReference type="SUPFAM" id="SSF55455">
    <property type="entry name" value="SRF-like"/>
    <property type="match status" value="1"/>
</dbReference>
<evidence type="ECO:0000256" key="2">
    <source>
        <dbReference type="ARBA" id="ARBA00023015"/>
    </source>
</evidence>
<proteinExistence type="predicted"/>